<feature type="binding site" evidence="13">
    <location>
        <position position="105"/>
    </location>
    <ligand>
        <name>substrate</name>
    </ligand>
</feature>
<feature type="binding site" evidence="13">
    <location>
        <position position="81"/>
    </location>
    <ligand>
        <name>substrate</name>
    </ligand>
</feature>
<feature type="binding site" evidence="13">
    <location>
        <position position="37"/>
    </location>
    <ligand>
        <name>substrate</name>
    </ligand>
</feature>
<comment type="catalytic activity">
    <reaction evidence="1 12">
        <text>3-deoxy-alpha-D-manno-2-octulosonate-8-phosphate + H2O = 3-deoxy-alpha-D-manno-oct-2-ulosonate + phosphate</text>
        <dbReference type="Rhea" id="RHEA:11500"/>
        <dbReference type="ChEBI" id="CHEBI:15377"/>
        <dbReference type="ChEBI" id="CHEBI:43474"/>
        <dbReference type="ChEBI" id="CHEBI:85985"/>
        <dbReference type="ChEBI" id="CHEBI:85986"/>
        <dbReference type="EC" id="3.1.3.45"/>
    </reaction>
</comment>
<dbReference type="InterPro" id="IPR010023">
    <property type="entry name" value="KdsC_fam"/>
</dbReference>
<dbReference type="SFLD" id="SFLDS00003">
    <property type="entry name" value="Haloacid_Dehalogenase"/>
    <property type="match status" value="1"/>
</dbReference>
<dbReference type="SFLD" id="SFLDG01138">
    <property type="entry name" value="C1.6.2:_Deoxy-d-mannose-octulo"/>
    <property type="match status" value="1"/>
</dbReference>
<keyword evidence="8 12" id="KW-0378">Hydrolase</keyword>
<dbReference type="GO" id="GO:0008781">
    <property type="term" value="F:N-acylneuraminate cytidylyltransferase activity"/>
    <property type="evidence" value="ECO:0007669"/>
    <property type="project" value="TreeGrafter"/>
</dbReference>
<dbReference type="NCBIfam" id="TIGR01670">
    <property type="entry name" value="KdsC-phosphatas"/>
    <property type="match status" value="1"/>
</dbReference>
<dbReference type="SFLD" id="SFLDG01136">
    <property type="entry name" value="C1.6:_Phosphoserine_Phosphatas"/>
    <property type="match status" value="1"/>
</dbReference>
<dbReference type="Gene3D" id="3.40.50.1000">
    <property type="entry name" value="HAD superfamily/HAD-like"/>
    <property type="match status" value="1"/>
</dbReference>
<evidence type="ECO:0000256" key="14">
    <source>
        <dbReference type="PIRSR" id="PIRSR006118-2"/>
    </source>
</evidence>
<feature type="binding site" evidence="14">
    <location>
        <position position="35"/>
    </location>
    <ligand>
        <name>Mg(2+)</name>
        <dbReference type="ChEBI" id="CHEBI:18420"/>
    </ligand>
</feature>
<keyword evidence="16" id="KW-1185">Reference proteome</keyword>
<feature type="binding site" evidence="13">
    <location>
        <position position="89"/>
    </location>
    <ligand>
        <name>substrate</name>
    </ligand>
</feature>
<evidence type="ECO:0000256" key="8">
    <source>
        <dbReference type="ARBA" id="ARBA00022801"/>
    </source>
</evidence>
<keyword evidence="10 12" id="KW-0448">Lipopolysaccharide biosynthesis</keyword>
<protein>
    <recommendedName>
        <fullName evidence="6 12">3-deoxy-D-manno-octulosonate 8-phosphate phosphatase KdsC</fullName>
        <ecNumber evidence="5 12">3.1.3.45</ecNumber>
    </recommendedName>
    <alternativeName>
        <fullName evidence="11 12">KDO 8-P phosphatase</fullName>
    </alternativeName>
</protein>
<dbReference type="SUPFAM" id="SSF56784">
    <property type="entry name" value="HAD-like"/>
    <property type="match status" value="1"/>
</dbReference>
<reference evidence="15 16" key="1">
    <citation type="journal article" date="2014" name="Genome Announc.">
        <title>Draft Genome Sequence of the Iron-Oxidizing, Acidophilic, and Halotolerant 'Thiobacillus prosperus' Type Strain DSM 5130.</title>
        <authorList>
            <person name="Ossandon F.J."/>
            <person name="Cardenas J.P."/>
            <person name="Corbett M."/>
            <person name="Quatrini R."/>
            <person name="Holmes D.S."/>
            <person name="Watkin E."/>
        </authorList>
    </citation>
    <scope>NUCLEOTIDE SEQUENCE [LARGE SCALE GENOMIC DNA]</scope>
    <source>
        <strain evidence="15 16">DSM 5130</strain>
    </source>
</reference>
<proteinExistence type="inferred from homology"/>
<evidence type="ECO:0000313" key="16">
    <source>
        <dbReference type="Proteomes" id="UP000029273"/>
    </source>
</evidence>
<evidence type="ECO:0000256" key="9">
    <source>
        <dbReference type="ARBA" id="ARBA00022842"/>
    </source>
</evidence>
<dbReference type="GO" id="GO:0046872">
    <property type="term" value="F:metal ion binding"/>
    <property type="evidence" value="ECO:0007669"/>
    <property type="project" value="UniProtKB-UniRule"/>
</dbReference>
<evidence type="ECO:0000256" key="1">
    <source>
        <dbReference type="ARBA" id="ARBA00000898"/>
    </source>
</evidence>
<evidence type="ECO:0000256" key="2">
    <source>
        <dbReference type="ARBA" id="ARBA00001946"/>
    </source>
</evidence>
<evidence type="ECO:0000256" key="11">
    <source>
        <dbReference type="ARBA" id="ARBA00031051"/>
    </source>
</evidence>
<name>A0A1A6C3H0_9GAMM</name>
<dbReference type="AlphaFoldDB" id="A0A1A6C3H0"/>
<keyword evidence="7 12" id="KW-0479">Metal-binding</keyword>
<dbReference type="EMBL" id="JQSG02000003">
    <property type="protein sequence ID" value="OBS09108.1"/>
    <property type="molecule type" value="Genomic_DNA"/>
</dbReference>
<feature type="binding site" evidence="13">
    <location>
        <position position="66"/>
    </location>
    <ligand>
        <name>substrate</name>
    </ligand>
</feature>
<evidence type="ECO:0000256" key="6">
    <source>
        <dbReference type="ARBA" id="ARBA00020092"/>
    </source>
</evidence>
<feature type="binding site" evidence="14">
    <location>
        <position position="128"/>
    </location>
    <ligand>
        <name>Mg(2+)</name>
        <dbReference type="ChEBI" id="CHEBI:18420"/>
    </ligand>
</feature>
<keyword evidence="9 12" id="KW-0460">Magnesium</keyword>
<accession>A0A1A6C3H0</accession>
<evidence type="ECO:0000313" key="15">
    <source>
        <dbReference type="EMBL" id="OBS09108.1"/>
    </source>
</evidence>
<evidence type="ECO:0000256" key="4">
    <source>
        <dbReference type="ARBA" id="ARBA00011881"/>
    </source>
</evidence>
<dbReference type="EC" id="3.1.3.45" evidence="5 12"/>
<dbReference type="InterPro" id="IPR050793">
    <property type="entry name" value="CMP-NeuNAc_synthase"/>
</dbReference>
<dbReference type="InterPro" id="IPR023214">
    <property type="entry name" value="HAD_sf"/>
</dbReference>
<sequence length="192" mass="20488">MSRDKHAGAAPNDIEQQPAGPVLARARAIRVMIFDVDGVLTDGRLFLGDDGQEYKAFNSRDGHGMRMLQASGVTLALLTGRRSQVVARRAADLGIEHVIQGRRDKLPAFEDLLTTLGLPPAAAAFVGDDLVDLPVIRRAGLGIAVADAAAEVRTHAHWVTARAGGQGAAREACELVMRAQGQYERLVATYLA</sequence>
<evidence type="ECO:0000256" key="7">
    <source>
        <dbReference type="ARBA" id="ARBA00022723"/>
    </source>
</evidence>
<gene>
    <name evidence="15" type="ORF">Thpro_021436</name>
</gene>
<dbReference type="Pfam" id="PF08282">
    <property type="entry name" value="Hydrolase_3"/>
    <property type="match status" value="1"/>
</dbReference>
<dbReference type="GO" id="GO:0009103">
    <property type="term" value="P:lipopolysaccharide biosynthetic process"/>
    <property type="evidence" value="ECO:0007669"/>
    <property type="project" value="UniProtKB-UniRule"/>
</dbReference>
<comment type="caution">
    <text evidence="15">The sequence shown here is derived from an EMBL/GenBank/DDBJ whole genome shotgun (WGS) entry which is preliminary data.</text>
</comment>
<comment type="function">
    <text evidence="12">Catalyzes the hydrolysis of 3-deoxy-D-manno-octulosonate 8-phosphate (KDO 8-P) to 3-deoxy-D-manno-octulosonate (KDO) and inorganic phosphate.</text>
</comment>
<dbReference type="STRING" id="160660.BJI67_13540"/>
<comment type="subunit">
    <text evidence="4 12">Homotetramer.</text>
</comment>
<dbReference type="FunFam" id="3.40.50.1000:FF:000029">
    <property type="entry name" value="3-deoxy-D-manno-octulosonate 8-phosphate phosphatase KdsC"/>
    <property type="match status" value="1"/>
</dbReference>
<dbReference type="PANTHER" id="PTHR21485">
    <property type="entry name" value="HAD SUPERFAMILY MEMBERS CMAS AND KDSC"/>
    <property type="match status" value="1"/>
</dbReference>
<dbReference type="OrthoDB" id="9805604at2"/>
<evidence type="ECO:0000256" key="12">
    <source>
        <dbReference type="PIRNR" id="PIRNR006118"/>
    </source>
</evidence>
<evidence type="ECO:0000256" key="10">
    <source>
        <dbReference type="ARBA" id="ARBA00022985"/>
    </source>
</evidence>
<dbReference type="CDD" id="cd01630">
    <property type="entry name" value="HAD_KDO-like"/>
    <property type="match status" value="1"/>
</dbReference>
<dbReference type="InterPro" id="IPR036412">
    <property type="entry name" value="HAD-like_sf"/>
</dbReference>
<comment type="similarity">
    <text evidence="3 12">Belongs to the KdsC family.</text>
</comment>
<evidence type="ECO:0000256" key="3">
    <source>
        <dbReference type="ARBA" id="ARBA00005893"/>
    </source>
</evidence>
<dbReference type="PANTHER" id="PTHR21485:SF6">
    <property type="entry name" value="N-ACYLNEURAMINATE CYTIDYLYLTRANSFERASE-RELATED"/>
    <property type="match status" value="1"/>
</dbReference>
<evidence type="ECO:0000256" key="13">
    <source>
        <dbReference type="PIRSR" id="PIRSR006118-1"/>
    </source>
</evidence>
<evidence type="ECO:0000256" key="5">
    <source>
        <dbReference type="ARBA" id="ARBA00013066"/>
    </source>
</evidence>
<dbReference type="GO" id="GO:0019143">
    <property type="term" value="F:3-deoxy-manno-octulosonate-8-phosphatase activity"/>
    <property type="evidence" value="ECO:0007669"/>
    <property type="project" value="UniProtKB-UniRule"/>
</dbReference>
<dbReference type="PIRSF" id="PIRSF006118">
    <property type="entry name" value="KDO8-P_Ptase"/>
    <property type="match status" value="1"/>
</dbReference>
<comment type="cofactor">
    <cofactor evidence="2 12 14">
        <name>Mg(2+)</name>
        <dbReference type="ChEBI" id="CHEBI:18420"/>
    </cofactor>
</comment>
<organism evidence="15 16">
    <name type="scientific">Acidihalobacter prosperus</name>
    <dbReference type="NCBI Taxonomy" id="160660"/>
    <lineage>
        <taxon>Bacteria</taxon>
        <taxon>Pseudomonadati</taxon>
        <taxon>Pseudomonadota</taxon>
        <taxon>Gammaproteobacteria</taxon>
        <taxon>Chromatiales</taxon>
        <taxon>Ectothiorhodospiraceae</taxon>
        <taxon>Acidihalobacter</taxon>
    </lineage>
</organism>
<dbReference type="Proteomes" id="UP000029273">
    <property type="component" value="Unassembled WGS sequence"/>
</dbReference>